<feature type="region of interest" description="Disordered" evidence="3">
    <location>
        <begin position="114"/>
        <end position="137"/>
    </location>
</feature>
<evidence type="ECO:0000256" key="2">
    <source>
        <dbReference type="RuleBase" id="RU368084"/>
    </source>
</evidence>
<dbReference type="InterPro" id="IPR007220">
    <property type="entry name" value="ORC2"/>
</dbReference>
<dbReference type="WBParaSite" id="PgR237_g004_t03">
    <property type="protein sequence ID" value="PgR237_g004_t03"/>
    <property type="gene ID" value="PgR237_g004"/>
</dbReference>
<comment type="function">
    <text evidence="2">Component of the origin recognition complex (ORC) that binds origins of replication. DNA-binding is ATP-dependent. ORC is required to assemble the pre-replication complex necessary to initiate DNA replication.</text>
</comment>
<evidence type="ECO:0000256" key="3">
    <source>
        <dbReference type="SAM" id="MobiDB-lite"/>
    </source>
</evidence>
<comment type="similarity">
    <text evidence="2">Belongs to the ORC2 family.</text>
</comment>
<dbReference type="GO" id="GO:0006260">
    <property type="term" value="P:DNA replication"/>
    <property type="evidence" value="ECO:0007669"/>
    <property type="project" value="UniProtKB-UniRule"/>
</dbReference>
<feature type="compositionally biased region" description="Basic and acidic residues" evidence="3">
    <location>
        <begin position="1"/>
        <end position="11"/>
    </location>
</feature>
<dbReference type="GO" id="GO:0005664">
    <property type="term" value="C:nuclear origin of replication recognition complex"/>
    <property type="evidence" value="ECO:0007669"/>
    <property type="project" value="UniProtKB-UniRule"/>
</dbReference>
<keyword evidence="2" id="KW-0539">Nucleus</keyword>
<accession>A0A915CKE6</accession>
<comment type="subunit">
    <text evidence="2">Component of the origin recognition complex (ORC).</text>
</comment>
<dbReference type="AlphaFoldDB" id="A0A915CKE6"/>
<sequence>MASRSRMDSTRARIQKQKSPIKNPKDDVTSAMPSKTKRKMKFGAVDENKSSPSKSPRKEKMRNDDDGANVDESNENLDDDDAGQFAKFNDELTKVPTYSVIENYFNLGKVKKSVNRSKKRRGHSPDRGVEHSGEAVNPDEEIECDLEKLRDWLRVADESLPKEVKRRNDTTKELFPMWLDYLSVGFNLLLYGIGSKRAIVQLFCEEALSEYTHLVVDAFHPAVSTRTILQCLETKLNIKSRVKCANTIEWARDIASTIEKRNEDIILVINNIDGPGMRDSSQQYALMKLAKCSRIHIVASFDHFNAFLLWTQVNIHYLCECLRFI</sequence>
<comment type="subcellular location">
    <subcellularLocation>
        <location evidence="2">Nucleus</location>
    </subcellularLocation>
</comment>
<feature type="compositionally biased region" description="Acidic residues" evidence="3">
    <location>
        <begin position="66"/>
        <end position="82"/>
    </location>
</feature>
<keyword evidence="2" id="KW-0235">DNA replication</keyword>
<dbReference type="WBParaSite" id="PgR237_g004_t01">
    <property type="protein sequence ID" value="PgR237_g004_t01"/>
    <property type="gene ID" value="PgR237_g004"/>
</dbReference>
<feature type="compositionally biased region" description="Basic and acidic residues" evidence="3">
    <location>
        <begin position="123"/>
        <end position="133"/>
    </location>
</feature>
<dbReference type="Proteomes" id="UP000887569">
    <property type="component" value="Unplaced"/>
</dbReference>
<feature type="domain" description="Origin recognition complex subunit 2 RecA-like" evidence="4">
    <location>
        <begin position="168"/>
        <end position="314"/>
    </location>
</feature>
<proteinExistence type="inferred from homology"/>
<dbReference type="GO" id="GO:0003688">
    <property type="term" value="F:DNA replication origin binding"/>
    <property type="evidence" value="ECO:0007669"/>
    <property type="project" value="UniProtKB-UniRule"/>
</dbReference>
<evidence type="ECO:0000256" key="1">
    <source>
        <dbReference type="ARBA" id="ARBA00019080"/>
    </source>
</evidence>
<protein>
    <recommendedName>
        <fullName evidence="1 2">Origin recognition complex subunit 2</fullName>
    </recommendedName>
</protein>
<evidence type="ECO:0000259" key="4">
    <source>
        <dbReference type="Pfam" id="PF04084"/>
    </source>
</evidence>
<dbReference type="InterPro" id="IPR056772">
    <property type="entry name" value="RecA-like_ORC2"/>
</dbReference>
<evidence type="ECO:0000313" key="7">
    <source>
        <dbReference type="WBParaSite" id="PgR237_g004_t02"/>
    </source>
</evidence>
<feature type="region of interest" description="Disordered" evidence="3">
    <location>
        <begin position="1"/>
        <end position="82"/>
    </location>
</feature>
<name>A0A915CKE6_PARUN</name>
<dbReference type="WBParaSite" id="PgR237_g004_t02">
    <property type="protein sequence ID" value="PgR237_g004_t02"/>
    <property type="gene ID" value="PgR237_g004"/>
</dbReference>
<evidence type="ECO:0000313" key="6">
    <source>
        <dbReference type="WBParaSite" id="PgR237_g004_t01"/>
    </source>
</evidence>
<dbReference type="PANTHER" id="PTHR14052:SF0">
    <property type="entry name" value="ORIGIN RECOGNITION COMPLEX SUBUNIT 2"/>
    <property type="match status" value="1"/>
</dbReference>
<feature type="compositionally biased region" description="Basic and acidic residues" evidence="3">
    <location>
        <begin position="56"/>
        <end position="65"/>
    </location>
</feature>
<dbReference type="PANTHER" id="PTHR14052">
    <property type="entry name" value="ORIGIN RECOGNITION COMPLEX SUBUNIT 2"/>
    <property type="match status" value="1"/>
</dbReference>
<organism evidence="5 8">
    <name type="scientific">Parascaris univalens</name>
    <name type="common">Nematode worm</name>
    <dbReference type="NCBI Taxonomy" id="6257"/>
    <lineage>
        <taxon>Eukaryota</taxon>
        <taxon>Metazoa</taxon>
        <taxon>Ecdysozoa</taxon>
        <taxon>Nematoda</taxon>
        <taxon>Chromadorea</taxon>
        <taxon>Rhabditida</taxon>
        <taxon>Spirurina</taxon>
        <taxon>Ascaridomorpha</taxon>
        <taxon>Ascaridoidea</taxon>
        <taxon>Ascarididae</taxon>
        <taxon>Parascaris</taxon>
    </lineage>
</organism>
<reference evidence="6 7" key="1">
    <citation type="submission" date="2022-11" db="UniProtKB">
        <authorList>
            <consortium name="WormBaseParasite"/>
        </authorList>
    </citation>
    <scope>IDENTIFICATION</scope>
</reference>
<keyword evidence="5" id="KW-1185">Reference proteome</keyword>
<evidence type="ECO:0000313" key="5">
    <source>
        <dbReference type="Proteomes" id="UP000887569"/>
    </source>
</evidence>
<dbReference type="Pfam" id="PF04084">
    <property type="entry name" value="RecA-like_ORC2"/>
    <property type="match status" value="1"/>
</dbReference>
<evidence type="ECO:0000313" key="8">
    <source>
        <dbReference type="WBParaSite" id="PgR237_g004_t03"/>
    </source>
</evidence>